<feature type="transmembrane region" description="Helical" evidence="3">
    <location>
        <begin position="55"/>
        <end position="77"/>
    </location>
</feature>
<evidence type="ECO:0000313" key="6">
    <source>
        <dbReference type="RefSeq" id="XP_028251737.1"/>
    </source>
</evidence>
<keyword evidence="5" id="KW-1185">Reference proteome</keyword>
<dbReference type="InterPro" id="IPR016187">
    <property type="entry name" value="CTDL_fold"/>
</dbReference>
<dbReference type="InterPro" id="IPR001304">
    <property type="entry name" value="C-type_lectin-like"/>
</dbReference>
<accession>A0A6P7HME5</accession>
<dbReference type="Proteomes" id="UP000515145">
    <property type="component" value="Chromosome 22"/>
</dbReference>
<dbReference type="InParanoid" id="A0A6P7HME5"/>
<evidence type="ECO:0000313" key="5">
    <source>
        <dbReference type="Proteomes" id="UP000515145"/>
    </source>
</evidence>
<dbReference type="Gene3D" id="3.10.100.10">
    <property type="entry name" value="Mannose-Binding Protein A, subunit A"/>
    <property type="match status" value="1"/>
</dbReference>
<dbReference type="GeneID" id="114427727"/>
<feature type="domain" description="C-type lectin" evidence="4">
    <location>
        <begin position="177"/>
        <end position="298"/>
    </location>
</feature>
<reference evidence="5" key="1">
    <citation type="submission" date="2024-06" db="UniProtKB">
        <authorList>
            <consortium name="RefSeq"/>
        </authorList>
    </citation>
    <scope>NUCLEOTIDE SEQUENCE [LARGE SCALE GENOMIC DNA]</scope>
</reference>
<organism evidence="5 6">
    <name type="scientific">Parambassis ranga</name>
    <name type="common">Indian glassy fish</name>
    <dbReference type="NCBI Taxonomy" id="210632"/>
    <lineage>
        <taxon>Eukaryota</taxon>
        <taxon>Metazoa</taxon>
        <taxon>Chordata</taxon>
        <taxon>Craniata</taxon>
        <taxon>Vertebrata</taxon>
        <taxon>Euteleostomi</taxon>
        <taxon>Actinopterygii</taxon>
        <taxon>Neopterygii</taxon>
        <taxon>Teleostei</taxon>
        <taxon>Neoteleostei</taxon>
        <taxon>Acanthomorphata</taxon>
        <taxon>Ovalentaria</taxon>
        <taxon>Ambassidae</taxon>
        <taxon>Parambassis</taxon>
    </lineage>
</organism>
<dbReference type="InterPro" id="IPR016186">
    <property type="entry name" value="C-type_lectin-like/link_sf"/>
</dbReference>
<dbReference type="AlphaFoldDB" id="A0A6P7HME5"/>
<evidence type="ECO:0000256" key="3">
    <source>
        <dbReference type="SAM" id="Phobius"/>
    </source>
</evidence>
<dbReference type="PROSITE" id="PS00615">
    <property type="entry name" value="C_TYPE_LECTIN_1"/>
    <property type="match status" value="1"/>
</dbReference>
<keyword evidence="1" id="KW-0430">Lectin</keyword>
<dbReference type="Pfam" id="PF00059">
    <property type="entry name" value="Lectin_C"/>
    <property type="match status" value="1"/>
</dbReference>
<dbReference type="CDD" id="cd03590">
    <property type="entry name" value="CLECT_DC-SIGN_like"/>
    <property type="match status" value="1"/>
</dbReference>
<keyword evidence="2" id="KW-1015">Disulfide bond</keyword>
<dbReference type="InterPro" id="IPR050111">
    <property type="entry name" value="C-type_lectin/snaclec_domain"/>
</dbReference>
<reference evidence="6" key="2">
    <citation type="submission" date="2025-08" db="UniProtKB">
        <authorList>
            <consortium name="RefSeq"/>
        </authorList>
    </citation>
    <scope>IDENTIFICATION</scope>
</reference>
<name>A0A6P7HME5_9TELE</name>
<keyword evidence="3" id="KW-0812">Transmembrane</keyword>
<evidence type="ECO:0000259" key="4">
    <source>
        <dbReference type="PROSITE" id="PS50041"/>
    </source>
</evidence>
<dbReference type="InterPro" id="IPR033989">
    <property type="entry name" value="CD209-like_CTLD"/>
</dbReference>
<dbReference type="PANTHER" id="PTHR22803">
    <property type="entry name" value="MANNOSE, PHOSPHOLIPASE, LECTIN RECEPTOR RELATED"/>
    <property type="match status" value="1"/>
</dbReference>
<keyword evidence="3" id="KW-1133">Transmembrane helix</keyword>
<dbReference type="GO" id="GO:0030246">
    <property type="term" value="F:carbohydrate binding"/>
    <property type="evidence" value="ECO:0007669"/>
    <property type="project" value="UniProtKB-KW"/>
</dbReference>
<dbReference type="SMART" id="SM00034">
    <property type="entry name" value="CLECT"/>
    <property type="match status" value="1"/>
</dbReference>
<dbReference type="RefSeq" id="XP_028251737.1">
    <property type="nucleotide sequence ID" value="XM_028395936.1"/>
</dbReference>
<dbReference type="SUPFAM" id="SSF56436">
    <property type="entry name" value="C-type lectin-like"/>
    <property type="match status" value="1"/>
</dbReference>
<sequence length="313" mass="35539">MEASQLQSEHEEEMSCEQTFSDDFNEDGHSFSHSRSFRQGLFAGGRVFAIPQQRLVVLSLGLLNAVLLLTAVVIGIYCAKAKDVEVAQSVATPLIVEMNHLRNISDIIRAKEEAQAALATERSSHLKLKQLIRQKKALTDMLQSQLETLYVEKSNLQANKSFFELSCGRCQPGWTLFNTSCYYFSPPESSKNWQDSRADCISKGGDLLVINSLEEQEFIADNCPRVSGSTVWWEGAYWIGLTHMETQGTWVWINNVTEVSTAYWGEREPDFSGPLSKNCAATYPHISQIKMWLNRNCQTHLLKWICERDMIRN</sequence>
<gene>
    <name evidence="6" type="primary">LOC114427727</name>
</gene>
<evidence type="ECO:0000256" key="2">
    <source>
        <dbReference type="ARBA" id="ARBA00023157"/>
    </source>
</evidence>
<dbReference type="InterPro" id="IPR018378">
    <property type="entry name" value="C-type_lectin_CS"/>
</dbReference>
<protein>
    <submittedName>
        <fullName evidence="6">CD209 antigen-like protein A isoform X1</fullName>
    </submittedName>
</protein>
<evidence type="ECO:0000256" key="1">
    <source>
        <dbReference type="ARBA" id="ARBA00022734"/>
    </source>
</evidence>
<dbReference type="PROSITE" id="PS50041">
    <property type="entry name" value="C_TYPE_LECTIN_2"/>
    <property type="match status" value="1"/>
</dbReference>
<keyword evidence="3" id="KW-0472">Membrane</keyword>
<proteinExistence type="predicted"/>
<dbReference type="OrthoDB" id="538816at2759"/>